<reference evidence="8" key="1">
    <citation type="submission" date="2023-06" db="EMBL/GenBank/DDBJ databases">
        <title>Genomic of Agaribacillus aureum.</title>
        <authorList>
            <person name="Wang G."/>
        </authorList>
    </citation>
    <scope>NUCLEOTIDE SEQUENCE</scope>
    <source>
        <strain evidence="8">BMA12</strain>
    </source>
</reference>
<evidence type="ECO:0000313" key="9">
    <source>
        <dbReference type="Proteomes" id="UP001172083"/>
    </source>
</evidence>
<dbReference type="NCBIfam" id="TIGR00785">
    <property type="entry name" value="dass"/>
    <property type="match status" value="1"/>
</dbReference>
<organism evidence="8 9">
    <name type="scientific">Agaribacillus aureus</name>
    <dbReference type="NCBI Taxonomy" id="3051825"/>
    <lineage>
        <taxon>Bacteria</taxon>
        <taxon>Pseudomonadati</taxon>
        <taxon>Bacteroidota</taxon>
        <taxon>Cytophagia</taxon>
        <taxon>Cytophagales</taxon>
        <taxon>Splendidivirgaceae</taxon>
        <taxon>Agaribacillus</taxon>
    </lineage>
</organism>
<feature type="transmembrane region" description="Helical" evidence="6">
    <location>
        <begin position="336"/>
        <end position="355"/>
    </location>
</feature>
<dbReference type="InterPro" id="IPR001898">
    <property type="entry name" value="SLC13A/DASS"/>
</dbReference>
<name>A0ABT8LHL6_9BACT</name>
<feature type="domain" description="Citrate transporter-like" evidence="7">
    <location>
        <begin position="62"/>
        <end position="406"/>
    </location>
</feature>
<feature type="transmembrane region" description="Helical" evidence="6">
    <location>
        <begin position="280"/>
        <end position="298"/>
    </location>
</feature>
<feature type="transmembrane region" description="Helical" evidence="6">
    <location>
        <begin position="104"/>
        <end position="124"/>
    </location>
</feature>
<proteinExistence type="predicted"/>
<feature type="transmembrane region" description="Helical" evidence="6">
    <location>
        <begin position="447"/>
        <end position="471"/>
    </location>
</feature>
<evidence type="ECO:0000256" key="1">
    <source>
        <dbReference type="ARBA" id="ARBA00004141"/>
    </source>
</evidence>
<keyword evidence="2" id="KW-0813">Transport</keyword>
<protein>
    <submittedName>
        <fullName evidence="8">DASS family sodium-coupled anion symporter</fullName>
    </submittedName>
</protein>
<comment type="subcellular location">
    <subcellularLocation>
        <location evidence="1">Membrane</location>
        <topology evidence="1">Multi-pass membrane protein</topology>
    </subcellularLocation>
</comment>
<dbReference type="EMBL" id="JAUJEB010000012">
    <property type="protein sequence ID" value="MDN5217028.1"/>
    <property type="molecule type" value="Genomic_DNA"/>
</dbReference>
<evidence type="ECO:0000256" key="6">
    <source>
        <dbReference type="SAM" id="Phobius"/>
    </source>
</evidence>
<dbReference type="PANTHER" id="PTHR10283">
    <property type="entry name" value="SOLUTE CARRIER FAMILY 13 MEMBER"/>
    <property type="match status" value="1"/>
</dbReference>
<dbReference type="RefSeq" id="WP_346762364.1">
    <property type="nucleotide sequence ID" value="NZ_JAUJEB010000012.1"/>
</dbReference>
<keyword evidence="5 6" id="KW-0472">Membrane</keyword>
<evidence type="ECO:0000256" key="5">
    <source>
        <dbReference type="ARBA" id="ARBA00023136"/>
    </source>
</evidence>
<feature type="transmembrane region" description="Helical" evidence="6">
    <location>
        <begin position="367"/>
        <end position="386"/>
    </location>
</feature>
<accession>A0ABT8LHL6</accession>
<keyword evidence="9" id="KW-1185">Reference proteome</keyword>
<keyword evidence="4 6" id="KW-1133">Transmembrane helix</keyword>
<feature type="transmembrane region" description="Helical" evidence="6">
    <location>
        <begin position="187"/>
        <end position="209"/>
    </location>
</feature>
<feature type="transmembrane region" description="Helical" evidence="6">
    <location>
        <begin position="229"/>
        <end position="251"/>
    </location>
</feature>
<feature type="transmembrane region" description="Helical" evidence="6">
    <location>
        <begin position="51"/>
        <end position="84"/>
    </location>
</feature>
<sequence>MADSRFAAIRLYIRKRWPFPKKIPLLLIVFLISLFLSNLFGSEEISVQANHALFLLLFAAGLWITEAIPPFAVSILIIGFSIYFLDDIQFSVISKDWQKYISTWSSPIIWILLGGFFLAMGAQITQFDRKFSRYVLQRFGTNPYIILLGCMLVTGLLSMFMSNTATTAMMVTILIPIVNDLDKDDPFVKALFLGVAAAATVGGMGTVIGSPPNAIALGVIQNNGVNFGFLEWMMIGMPVAMILIFLIWLLLKSFYRTKYQSIELSDNGDHHAYPNRNTVSSRRIVVITFMLTIGLWLTSPLHNIPVALVSFLPILILTVSGVVLAEDLRLVPWDTLILVAGGLTLGIVISDSGLADFLVGKIPVLDNIYVMLIILGLLTATLSNIMSNTAAASVLIPVGASFLPDHVLMVAVVIGLSASTALFLPISTPPNAIAYSSGFLKQSDFRFVGLVAGLAGPVIILVLTEVLMSFWPM</sequence>
<evidence type="ECO:0000259" key="7">
    <source>
        <dbReference type="Pfam" id="PF03600"/>
    </source>
</evidence>
<evidence type="ECO:0000256" key="4">
    <source>
        <dbReference type="ARBA" id="ARBA00022989"/>
    </source>
</evidence>
<dbReference type="PANTHER" id="PTHR10283:SF92">
    <property type="entry name" value="LOW-AFFINITY PHOSPHATE TRANSPORTER PHO91"/>
    <property type="match status" value="1"/>
</dbReference>
<dbReference type="Pfam" id="PF03600">
    <property type="entry name" value="CitMHS"/>
    <property type="match status" value="1"/>
</dbReference>
<dbReference type="Proteomes" id="UP001172083">
    <property type="component" value="Unassembled WGS sequence"/>
</dbReference>
<evidence type="ECO:0000256" key="2">
    <source>
        <dbReference type="ARBA" id="ARBA00022448"/>
    </source>
</evidence>
<dbReference type="InterPro" id="IPR004680">
    <property type="entry name" value="Cit_transptr-like_dom"/>
</dbReference>
<feature type="transmembrane region" description="Helical" evidence="6">
    <location>
        <begin position="144"/>
        <end position="175"/>
    </location>
</feature>
<comment type="caution">
    <text evidence="8">The sequence shown here is derived from an EMBL/GenBank/DDBJ whole genome shotgun (WGS) entry which is preliminary data.</text>
</comment>
<keyword evidence="3 6" id="KW-0812">Transmembrane</keyword>
<evidence type="ECO:0000256" key="3">
    <source>
        <dbReference type="ARBA" id="ARBA00022692"/>
    </source>
</evidence>
<feature type="transmembrane region" description="Helical" evidence="6">
    <location>
        <begin position="407"/>
        <end position="427"/>
    </location>
</feature>
<gene>
    <name evidence="8" type="ORF">QQ020_33465</name>
</gene>
<evidence type="ECO:0000313" key="8">
    <source>
        <dbReference type="EMBL" id="MDN5217028.1"/>
    </source>
</evidence>
<feature type="transmembrane region" description="Helical" evidence="6">
    <location>
        <begin position="304"/>
        <end position="324"/>
    </location>
</feature>